<dbReference type="InterPro" id="IPR023406">
    <property type="entry name" value="Topo_IA_AS"/>
</dbReference>
<evidence type="ECO:0000256" key="6">
    <source>
        <dbReference type="ARBA" id="ARBA00022771"/>
    </source>
</evidence>
<dbReference type="InterPro" id="IPR006171">
    <property type="entry name" value="TOPRIM_dom"/>
</dbReference>
<dbReference type="GO" id="GO:0006265">
    <property type="term" value="P:DNA topological change"/>
    <property type="evidence" value="ECO:0007669"/>
    <property type="project" value="InterPro"/>
</dbReference>
<feature type="region of interest" description="Disordered" evidence="13">
    <location>
        <begin position="771"/>
        <end position="814"/>
    </location>
</feature>
<dbReference type="PANTHER" id="PTHR11390">
    <property type="entry name" value="PROKARYOTIC DNA TOPOISOMERASE"/>
    <property type="match status" value="1"/>
</dbReference>
<dbReference type="InterPro" id="IPR013824">
    <property type="entry name" value="Topo_IA_cen_sub1"/>
</dbReference>
<evidence type="ECO:0000256" key="12">
    <source>
        <dbReference type="RuleBase" id="RU362092"/>
    </source>
</evidence>
<dbReference type="SUPFAM" id="SSF56712">
    <property type="entry name" value="Prokaryotic type I DNA topoisomerase"/>
    <property type="match status" value="1"/>
</dbReference>
<dbReference type="EC" id="5.6.2.1" evidence="4 12"/>
<evidence type="ECO:0000256" key="11">
    <source>
        <dbReference type="PROSITE-ProRule" id="PRU01343"/>
    </source>
</evidence>
<dbReference type="InterPro" id="IPR003601">
    <property type="entry name" value="Topo_IA_2"/>
</dbReference>
<comment type="function">
    <text evidence="12">Introduces a single-strand break via transesterification at a target site in duplex DNA. Releases the supercoiling and torsional tension of DNA introduced during the DNA replication and transcription by transiently cleaving and rejoining one strand of the DNA duplex. The scissile phosphodiester is attacked by the catalytic tyrosine of the enzyme, resulting in the formation of a DNA-(5'-phosphotyrosyl)-enzyme intermediate and the expulsion of a 3'-OH DNA strand.</text>
</comment>
<keyword evidence="8 12" id="KW-0799">Topoisomerase</keyword>
<feature type="compositionally biased region" description="Low complexity" evidence="13">
    <location>
        <begin position="785"/>
        <end position="798"/>
    </location>
</feature>
<keyword evidence="6 11" id="KW-0863">Zinc-finger</keyword>
<evidence type="ECO:0000313" key="18">
    <source>
        <dbReference type="Proteomes" id="UP000026961"/>
    </source>
</evidence>
<protein>
    <recommendedName>
        <fullName evidence="4 12">DNA topoisomerase</fullName>
        <ecNumber evidence="4 12">5.6.2.1</ecNumber>
    </recommendedName>
</protein>
<dbReference type="Gramene" id="OGLUM03G04650.1">
    <property type="protein sequence ID" value="OGLUM03G04650.1"/>
    <property type="gene ID" value="OGLUM03G04650"/>
</dbReference>
<comment type="cofactor">
    <cofactor evidence="2">
        <name>Mg(2+)</name>
        <dbReference type="ChEBI" id="CHEBI:18420"/>
    </cofactor>
</comment>
<dbReference type="InterPro" id="IPR001878">
    <property type="entry name" value="Znf_CCHC"/>
</dbReference>
<dbReference type="PANTHER" id="PTHR11390:SF21">
    <property type="entry name" value="DNA TOPOISOMERASE 3-ALPHA"/>
    <property type="match status" value="1"/>
</dbReference>
<dbReference type="SMART" id="SM00343">
    <property type="entry name" value="ZnF_C2HC"/>
    <property type="match status" value="1"/>
</dbReference>
<dbReference type="Gene3D" id="3.40.50.140">
    <property type="match status" value="1"/>
</dbReference>
<dbReference type="GO" id="GO:0006281">
    <property type="term" value="P:DNA repair"/>
    <property type="evidence" value="ECO:0007669"/>
    <property type="project" value="TreeGrafter"/>
</dbReference>
<evidence type="ECO:0000256" key="3">
    <source>
        <dbReference type="ARBA" id="ARBA00009446"/>
    </source>
</evidence>
<dbReference type="eggNOG" id="KOG1956">
    <property type="taxonomic scope" value="Eukaryota"/>
</dbReference>
<reference evidence="17" key="1">
    <citation type="submission" date="2015-04" db="UniProtKB">
        <authorList>
            <consortium name="EnsemblPlants"/>
        </authorList>
    </citation>
    <scope>IDENTIFICATION</scope>
</reference>
<proteinExistence type="inferred from homology"/>
<dbReference type="PROSITE" id="PS50880">
    <property type="entry name" value="TOPRIM"/>
    <property type="match status" value="1"/>
</dbReference>
<dbReference type="STRING" id="40148.A0A0D9Z2H3"/>
<sequence length="850" mass="94809">MQHGGGGGAIRVLNVAEKPSVAKSVAEILSRPSGGMRSREGRKRDTLYAGLADLDKQDIKRTLEEEARKCQWLVLWLDCDREGENIAYEVIDICAGANSRLNIWRARFSALIDREIHEAVQHLDRPNKLFADAVDARQEIDLRIGASFTRFQTMLLKDAFVLDDTGDDRNIILSYGPCQFPTLGFIVERFWEIQAHEPEEFWTINCSHTSDEGTASFGWIRGHLFDYSSAVVIYEMCVEEPMATVQNVRNQEKLKYPPYPLSTIELQKRASRYFRMSSEHTMKVAEELYQAGFISYPRTETDNFSPNTDLHSIVHEQVAHPNWGTYAQRLLDPEARLWRNPSNGGHDDKAHPPIHPTKFSAGETNWTDNHKKLYELVVRHFLACCSQPAVGAETTVEIDIAGEQFNASGRVVLAKNYLDVYRFDSWGGTLLPTYIIGQQAGIGTDATMHDHIKKLLDRCYATKDANTRFSPTNLGEALVMGYDEMGYELWKPYLRSMMEADMKSVSIGTKSKSEVLENCLQQMKACFLDARANKVKLFDAMGTFFARSSRPVNETQNSIETVRPCAACNESEMFLKQRPTGEFMVGCRGFPQCRNVVWLPRSLSGAAVTNQVCPTCAPGPVYKIQFKFRRRDIPPNFDVDHLGCIGGCDDILKELMELSRFGSHSQTATPARNQSQTASGVRQGSSRQDLHTSFHPAVQFTNGQTPVVNPQGFRSTHTQSSGNASGQVQCTSCREPCVLRTANTEANRGRKFYKCQNLACGFFAWEDDVENSAPRGRGGRGRGGRSSSRQSSASASAGRRGGTQGRGRRGRGRNADGMMFVAATGEPVYGSCFICGDPTHFANVCPNLGR</sequence>
<dbReference type="InterPro" id="IPR000380">
    <property type="entry name" value="Topo_IA"/>
</dbReference>
<dbReference type="SMART" id="SM00493">
    <property type="entry name" value="TOPRIM"/>
    <property type="match status" value="1"/>
</dbReference>
<dbReference type="CDD" id="cd00186">
    <property type="entry name" value="TOP1Ac"/>
    <property type="match status" value="1"/>
</dbReference>
<accession>A0A0D9Z2H3</accession>
<dbReference type="SMART" id="SM00437">
    <property type="entry name" value="TOP1Ac"/>
    <property type="match status" value="1"/>
</dbReference>
<dbReference type="FunFam" id="3.30.65.10:FF:000008">
    <property type="entry name" value="DNA topoisomerase I"/>
    <property type="match status" value="1"/>
</dbReference>
<keyword evidence="5" id="KW-0479">Metal-binding</keyword>
<dbReference type="PROSITE" id="PS51999">
    <property type="entry name" value="ZF_GRF"/>
    <property type="match status" value="1"/>
</dbReference>
<feature type="domain" description="GRF-type" evidence="15">
    <location>
        <begin position="730"/>
        <end position="769"/>
    </location>
</feature>
<comment type="similarity">
    <text evidence="3 12">Belongs to the type IA topoisomerase family.</text>
</comment>
<evidence type="ECO:0000256" key="8">
    <source>
        <dbReference type="ARBA" id="ARBA00023029"/>
    </source>
</evidence>
<dbReference type="FunFam" id="1.10.290.10:FF:000003">
    <property type="entry name" value="DNA topoisomerase"/>
    <property type="match status" value="1"/>
</dbReference>
<dbReference type="FunFam" id="2.70.20.10:FF:000004">
    <property type="entry name" value="DNA topoisomerase"/>
    <property type="match status" value="1"/>
</dbReference>
<feature type="compositionally biased region" description="Polar residues" evidence="13">
    <location>
        <begin position="663"/>
        <end position="687"/>
    </location>
</feature>
<evidence type="ECO:0000259" key="14">
    <source>
        <dbReference type="PROSITE" id="PS50880"/>
    </source>
</evidence>
<dbReference type="Gene3D" id="1.10.290.10">
    <property type="entry name" value="Topoisomerase I, domain 4"/>
    <property type="match status" value="1"/>
</dbReference>
<dbReference type="EnsemblPlants" id="OGLUM03G04650.1">
    <property type="protein sequence ID" value="OGLUM03G04650.1"/>
    <property type="gene ID" value="OGLUM03G04650"/>
</dbReference>
<dbReference type="AlphaFoldDB" id="A0A0D9Z2H3"/>
<feature type="domain" description="Toprim" evidence="14">
    <location>
        <begin position="11"/>
        <end position="109"/>
    </location>
</feature>
<evidence type="ECO:0000259" key="15">
    <source>
        <dbReference type="PROSITE" id="PS51999"/>
    </source>
</evidence>
<evidence type="ECO:0000256" key="1">
    <source>
        <dbReference type="ARBA" id="ARBA00000213"/>
    </source>
</evidence>
<evidence type="ECO:0000256" key="10">
    <source>
        <dbReference type="ARBA" id="ARBA00023235"/>
    </source>
</evidence>
<evidence type="ECO:0000256" key="13">
    <source>
        <dbReference type="SAM" id="MobiDB-lite"/>
    </source>
</evidence>
<name>A0A0D9Z2H3_9ORYZ</name>
<dbReference type="GO" id="GO:0031422">
    <property type="term" value="C:RecQ family helicase-topoisomerase III complex"/>
    <property type="evidence" value="ECO:0007669"/>
    <property type="project" value="TreeGrafter"/>
</dbReference>
<dbReference type="InterPro" id="IPR003602">
    <property type="entry name" value="Topo_IA_DNA-bd_dom"/>
</dbReference>
<keyword evidence="7" id="KW-0862">Zinc</keyword>
<dbReference type="Pfam" id="PF06839">
    <property type="entry name" value="Zn_ribbon_GRF"/>
    <property type="match status" value="1"/>
</dbReference>
<evidence type="ECO:0000256" key="2">
    <source>
        <dbReference type="ARBA" id="ARBA00001946"/>
    </source>
</evidence>
<dbReference type="Gene3D" id="2.70.20.10">
    <property type="entry name" value="Topoisomerase I, domain 3"/>
    <property type="match status" value="1"/>
</dbReference>
<dbReference type="InterPro" id="IPR013826">
    <property type="entry name" value="Topo_IA_cen_sub3"/>
</dbReference>
<feature type="region of interest" description="Disordered" evidence="13">
    <location>
        <begin position="663"/>
        <end position="728"/>
    </location>
</feature>
<evidence type="ECO:0000313" key="17">
    <source>
        <dbReference type="EnsemblPlants" id="OGLUM03G04650.1"/>
    </source>
</evidence>
<dbReference type="PROSITE" id="PS52039">
    <property type="entry name" value="TOPO_IA_2"/>
    <property type="match status" value="1"/>
</dbReference>
<dbReference type="PRINTS" id="PR00417">
    <property type="entry name" value="PRTPISMRASEI"/>
</dbReference>
<dbReference type="InterPro" id="IPR010666">
    <property type="entry name" value="Znf_GRF"/>
</dbReference>
<dbReference type="InterPro" id="IPR013497">
    <property type="entry name" value="Topo_IA_cen"/>
</dbReference>
<dbReference type="GO" id="GO:0003917">
    <property type="term" value="F:DNA topoisomerase type I (single strand cut, ATP-independent) activity"/>
    <property type="evidence" value="ECO:0007669"/>
    <property type="project" value="UniProtKB-EC"/>
</dbReference>
<organism evidence="17">
    <name type="scientific">Oryza glumipatula</name>
    <dbReference type="NCBI Taxonomy" id="40148"/>
    <lineage>
        <taxon>Eukaryota</taxon>
        <taxon>Viridiplantae</taxon>
        <taxon>Streptophyta</taxon>
        <taxon>Embryophyta</taxon>
        <taxon>Tracheophyta</taxon>
        <taxon>Spermatophyta</taxon>
        <taxon>Magnoliopsida</taxon>
        <taxon>Liliopsida</taxon>
        <taxon>Poales</taxon>
        <taxon>Poaceae</taxon>
        <taxon>BOP clade</taxon>
        <taxon>Oryzoideae</taxon>
        <taxon>Oryzeae</taxon>
        <taxon>Oryzinae</taxon>
        <taxon>Oryza</taxon>
    </lineage>
</organism>
<keyword evidence="10 12" id="KW-0413">Isomerase</keyword>
<evidence type="ECO:0000256" key="9">
    <source>
        <dbReference type="ARBA" id="ARBA00023125"/>
    </source>
</evidence>
<keyword evidence="9 12" id="KW-0238">DNA-binding</keyword>
<evidence type="ECO:0000259" key="16">
    <source>
        <dbReference type="PROSITE" id="PS52039"/>
    </source>
</evidence>
<dbReference type="Pfam" id="PF01131">
    <property type="entry name" value="Topoisom_bac"/>
    <property type="match status" value="2"/>
</dbReference>
<evidence type="ECO:0000256" key="5">
    <source>
        <dbReference type="ARBA" id="ARBA00022723"/>
    </source>
</evidence>
<dbReference type="GO" id="GO:0003677">
    <property type="term" value="F:DNA binding"/>
    <property type="evidence" value="ECO:0007669"/>
    <property type="project" value="UniProtKB-KW"/>
</dbReference>
<dbReference type="Pfam" id="PF01751">
    <property type="entry name" value="Toprim"/>
    <property type="match status" value="1"/>
</dbReference>
<dbReference type="GO" id="GO:0005634">
    <property type="term" value="C:nucleus"/>
    <property type="evidence" value="ECO:0007669"/>
    <property type="project" value="TreeGrafter"/>
</dbReference>
<feature type="region of interest" description="Disordered" evidence="13">
    <location>
        <begin position="341"/>
        <end position="362"/>
    </location>
</feature>
<dbReference type="InterPro" id="IPR023405">
    <property type="entry name" value="Topo_IA_core_domain"/>
</dbReference>
<keyword evidence="18" id="KW-1185">Reference proteome</keyword>
<dbReference type="GO" id="GO:0008270">
    <property type="term" value="F:zinc ion binding"/>
    <property type="evidence" value="ECO:0007669"/>
    <property type="project" value="UniProtKB-KW"/>
</dbReference>
<evidence type="ECO:0000256" key="4">
    <source>
        <dbReference type="ARBA" id="ARBA00012891"/>
    </source>
</evidence>
<evidence type="ECO:0000256" key="7">
    <source>
        <dbReference type="ARBA" id="ARBA00022833"/>
    </source>
</evidence>
<dbReference type="SMART" id="SM00436">
    <property type="entry name" value="TOP1Bc"/>
    <property type="match status" value="1"/>
</dbReference>
<reference evidence="17" key="2">
    <citation type="submission" date="2018-05" db="EMBL/GenBank/DDBJ databases">
        <title>OgluRS3 (Oryza glumaepatula Reference Sequence Version 3).</title>
        <authorList>
            <person name="Zhang J."/>
            <person name="Kudrna D."/>
            <person name="Lee S."/>
            <person name="Talag J."/>
            <person name="Welchert J."/>
            <person name="Wing R.A."/>
        </authorList>
    </citation>
    <scope>NUCLEOTIDE SEQUENCE [LARGE SCALE GENOMIC DNA]</scope>
</reference>
<feature type="compositionally biased region" description="Polar residues" evidence="13">
    <location>
        <begin position="699"/>
        <end position="728"/>
    </location>
</feature>
<dbReference type="PROSITE" id="PS00396">
    <property type="entry name" value="TOPO_IA_1"/>
    <property type="match status" value="1"/>
</dbReference>
<dbReference type="Gene3D" id="1.10.460.10">
    <property type="entry name" value="Topoisomerase I, domain 2"/>
    <property type="match status" value="2"/>
</dbReference>
<dbReference type="GO" id="GO:0006310">
    <property type="term" value="P:DNA recombination"/>
    <property type="evidence" value="ECO:0007669"/>
    <property type="project" value="TreeGrafter"/>
</dbReference>
<feature type="domain" description="Topo IA-type catalytic" evidence="16">
    <location>
        <begin position="127"/>
        <end position="528"/>
    </location>
</feature>
<comment type="catalytic activity">
    <reaction evidence="1 12">
        <text>ATP-independent breakage of single-stranded DNA, followed by passage and rejoining.</text>
        <dbReference type="EC" id="5.6.2.1"/>
    </reaction>
</comment>
<dbReference type="Proteomes" id="UP000026961">
    <property type="component" value="Chromosome 3"/>
</dbReference>
<dbReference type="InterPro" id="IPR013825">
    <property type="entry name" value="Topo_IA_cen_sub2"/>
</dbReference>